<comment type="caution">
    <text evidence="2">The sequence shown here is derived from an EMBL/GenBank/DDBJ whole genome shotgun (WGS) entry which is preliminary data.</text>
</comment>
<dbReference type="AlphaFoldDB" id="A0A1G2Q394"/>
<sequence length="175" mass="19635">MIKEGIRGFTVIEALIVIGVVGALASTVLLATEQSRLKSQEIRIRVDLTQARSAISLLLYDTGKWPNGCEPEKVSNPEVAINTAQSGIVKKPNVGDQGNDCKWTQNDINNWDGPYMDRAVDIWGNSYWFDPYYHPYEKCSEIPAKPIVSAVVSFGRTWRNGVNDYDCDDLFLEVY</sequence>
<protein>
    <recommendedName>
        <fullName evidence="4">Type II secretion system protein GspG C-terminal domain-containing protein</fullName>
    </recommendedName>
</protein>
<dbReference type="Proteomes" id="UP000178199">
    <property type="component" value="Unassembled WGS sequence"/>
</dbReference>
<name>A0A1G2Q394_9BACT</name>
<dbReference type="Gene3D" id="3.30.700.10">
    <property type="entry name" value="Glycoprotein, Type 4 Pilin"/>
    <property type="match status" value="1"/>
</dbReference>
<evidence type="ECO:0008006" key="4">
    <source>
        <dbReference type="Google" id="ProtNLM"/>
    </source>
</evidence>
<dbReference type="SUPFAM" id="SSF54523">
    <property type="entry name" value="Pili subunits"/>
    <property type="match status" value="1"/>
</dbReference>
<evidence type="ECO:0000256" key="1">
    <source>
        <dbReference type="SAM" id="Phobius"/>
    </source>
</evidence>
<organism evidence="2 3">
    <name type="scientific">Candidatus Veblenbacteria bacterium RIFOXYC1_FULL_42_9</name>
    <dbReference type="NCBI Taxonomy" id="1802427"/>
    <lineage>
        <taxon>Bacteria</taxon>
        <taxon>Candidatus Vebleniibacteriota</taxon>
    </lineage>
</organism>
<reference evidence="2 3" key="1">
    <citation type="journal article" date="2016" name="Nat. Commun.">
        <title>Thousands of microbial genomes shed light on interconnected biogeochemical processes in an aquifer system.</title>
        <authorList>
            <person name="Anantharaman K."/>
            <person name="Brown C.T."/>
            <person name="Hug L.A."/>
            <person name="Sharon I."/>
            <person name="Castelle C.J."/>
            <person name="Probst A.J."/>
            <person name="Thomas B.C."/>
            <person name="Singh A."/>
            <person name="Wilkins M.J."/>
            <person name="Karaoz U."/>
            <person name="Brodie E.L."/>
            <person name="Williams K.H."/>
            <person name="Hubbard S.S."/>
            <person name="Banfield J.F."/>
        </authorList>
    </citation>
    <scope>NUCLEOTIDE SEQUENCE [LARGE SCALE GENOMIC DNA]</scope>
</reference>
<accession>A0A1G2Q394</accession>
<feature type="transmembrane region" description="Helical" evidence="1">
    <location>
        <begin position="6"/>
        <end position="31"/>
    </location>
</feature>
<evidence type="ECO:0000313" key="2">
    <source>
        <dbReference type="EMBL" id="OHA55046.1"/>
    </source>
</evidence>
<proteinExistence type="predicted"/>
<keyword evidence="1" id="KW-0472">Membrane</keyword>
<keyword evidence="1" id="KW-0812">Transmembrane</keyword>
<dbReference type="EMBL" id="MHTD01000046">
    <property type="protein sequence ID" value="OHA55046.1"/>
    <property type="molecule type" value="Genomic_DNA"/>
</dbReference>
<evidence type="ECO:0000313" key="3">
    <source>
        <dbReference type="Proteomes" id="UP000178199"/>
    </source>
</evidence>
<gene>
    <name evidence="2" type="ORF">A2429_00255</name>
</gene>
<keyword evidence="1" id="KW-1133">Transmembrane helix</keyword>
<dbReference type="InterPro" id="IPR045584">
    <property type="entry name" value="Pilin-like"/>
</dbReference>